<dbReference type="AlphaFoldDB" id="A0A439CSJ1"/>
<reference evidence="4 5" key="1">
    <citation type="submission" date="2018-12" db="EMBL/GenBank/DDBJ databases">
        <title>Draft genome sequence of Xylaria grammica IHI A82.</title>
        <authorList>
            <person name="Buettner E."/>
            <person name="Kellner H."/>
        </authorList>
    </citation>
    <scope>NUCLEOTIDE SEQUENCE [LARGE SCALE GENOMIC DNA]</scope>
    <source>
        <strain evidence="4 5">IHI A82</strain>
    </source>
</reference>
<proteinExistence type="inferred from homology"/>
<name>A0A439CSJ1_9PEZI</name>
<dbReference type="STRING" id="363999.A0A439CSJ1"/>
<gene>
    <name evidence="4" type="ORF">EKO27_g9970</name>
</gene>
<keyword evidence="2" id="KW-0378">Hydrolase</keyword>
<protein>
    <recommendedName>
        <fullName evidence="3">AB hydrolase-1 domain-containing protein</fullName>
    </recommendedName>
</protein>
<dbReference type="GO" id="GO:0006508">
    <property type="term" value="P:proteolysis"/>
    <property type="evidence" value="ECO:0007669"/>
    <property type="project" value="InterPro"/>
</dbReference>
<keyword evidence="5" id="KW-1185">Reference proteome</keyword>
<comment type="similarity">
    <text evidence="1">Belongs to the peptidase S33 family.</text>
</comment>
<dbReference type="NCBIfam" id="TIGR01250">
    <property type="entry name" value="pro_imino_pep_2"/>
    <property type="match status" value="1"/>
</dbReference>
<dbReference type="InterPro" id="IPR002410">
    <property type="entry name" value="Peptidase_S33"/>
</dbReference>
<organism evidence="4 5">
    <name type="scientific">Xylaria grammica</name>
    <dbReference type="NCBI Taxonomy" id="363999"/>
    <lineage>
        <taxon>Eukaryota</taxon>
        <taxon>Fungi</taxon>
        <taxon>Dikarya</taxon>
        <taxon>Ascomycota</taxon>
        <taxon>Pezizomycotina</taxon>
        <taxon>Sordariomycetes</taxon>
        <taxon>Xylariomycetidae</taxon>
        <taxon>Xylariales</taxon>
        <taxon>Xylariaceae</taxon>
        <taxon>Xylaria</taxon>
    </lineage>
</organism>
<evidence type="ECO:0000256" key="2">
    <source>
        <dbReference type="ARBA" id="ARBA00022801"/>
    </source>
</evidence>
<dbReference type="PRINTS" id="PR00793">
    <property type="entry name" value="PROAMNOPTASE"/>
</dbReference>
<accession>A0A439CSJ1</accession>
<dbReference type="Gene3D" id="3.40.50.1820">
    <property type="entry name" value="alpha/beta hydrolase"/>
    <property type="match status" value="1"/>
</dbReference>
<dbReference type="PIRSF" id="PIRSF005539">
    <property type="entry name" value="Pept_S33_TRI_F1"/>
    <property type="match status" value="1"/>
</dbReference>
<feature type="domain" description="AB hydrolase-1" evidence="3">
    <location>
        <begin position="38"/>
        <end position="293"/>
    </location>
</feature>
<dbReference type="InterPro" id="IPR000073">
    <property type="entry name" value="AB_hydrolase_1"/>
</dbReference>
<dbReference type="PANTHER" id="PTHR43194:SF2">
    <property type="entry name" value="PEROXISOMAL MEMBRANE PROTEIN LPX1"/>
    <property type="match status" value="1"/>
</dbReference>
<dbReference type="PANTHER" id="PTHR43194">
    <property type="entry name" value="HYDROLASE ALPHA/BETA FOLD FAMILY"/>
    <property type="match status" value="1"/>
</dbReference>
<dbReference type="InterPro" id="IPR005945">
    <property type="entry name" value="Pro_imino_pep"/>
</dbReference>
<dbReference type="Proteomes" id="UP000286045">
    <property type="component" value="Unassembled WGS sequence"/>
</dbReference>
<evidence type="ECO:0000313" key="4">
    <source>
        <dbReference type="EMBL" id="RWA05139.1"/>
    </source>
</evidence>
<sequence>MTTIPTKEGEIAFEAPGAAKETKTWYRIVGDLTTSSEPPLVALHGGPGAGHEYLSPLTDLYRQYGIPIVYYDQIGCGRSTHFQERMGDESFWTFDLFIRELDNLVDHLQIRDRGFCLLGQSWGGMLGGAYAALRPRGLKKIVLSGAPGSIPLLAQGARDLLASLPEHTRATLAECDRKGDHESQEFQQASKVFYDRHVCRLDPYPEDVMCAFKNLKEDPTAYMTMQGPSEFIIVGTFKDWEGWKEGHNIEAQALLINGQYDEATDLCVQPWFSSIPKVKWVTIEDASHMVHWEQRERYIQVVGEFLKPGTLVGAEENA</sequence>
<dbReference type="SUPFAM" id="SSF53474">
    <property type="entry name" value="alpha/beta-Hydrolases"/>
    <property type="match status" value="1"/>
</dbReference>
<dbReference type="EMBL" id="RYZI01000474">
    <property type="protein sequence ID" value="RWA05139.1"/>
    <property type="molecule type" value="Genomic_DNA"/>
</dbReference>
<evidence type="ECO:0000313" key="5">
    <source>
        <dbReference type="Proteomes" id="UP000286045"/>
    </source>
</evidence>
<evidence type="ECO:0000259" key="3">
    <source>
        <dbReference type="Pfam" id="PF00561"/>
    </source>
</evidence>
<evidence type="ECO:0000256" key="1">
    <source>
        <dbReference type="ARBA" id="ARBA00010088"/>
    </source>
</evidence>
<comment type="caution">
    <text evidence="4">The sequence shown here is derived from an EMBL/GenBank/DDBJ whole genome shotgun (WGS) entry which is preliminary data.</text>
</comment>
<dbReference type="InterPro" id="IPR029058">
    <property type="entry name" value="AB_hydrolase_fold"/>
</dbReference>
<dbReference type="InterPro" id="IPR050228">
    <property type="entry name" value="Carboxylesterase_BioH"/>
</dbReference>
<dbReference type="GO" id="GO:0008233">
    <property type="term" value="F:peptidase activity"/>
    <property type="evidence" value="ECO:0007669"/>
    <property type="project" value="InterPro"/>
</dbReference>
<dbReference type="Pfam" id="PF00561">
    <property type="entry name" value="Abhydrolase_1"/>
    <property type="match status" value="1"/>
</dbReference>